<organism evidence="2 3">
    <name type="scientific">Araneus ventricosus</name>
    <name type="common">Orbweaver spider</name>
    <name type="synonym">Epeira ventricosa</name>
    <dbReference type="NCBI Taxonomy" id="182803"/>
    <lineage>
        <taxon>Eukaryota</taxon>
        <taxon>Metazoa</taxon>
        <taxon>Ecdysozoa</taxon>
        <taxon>Arthropoda</taxon>
        <taxon>Chelicerata</taxon>
        <taxon>Arachnida</taxon>
        <taxon>Araneae</taxon>
        <taxon>Araneomorphae</taxon>
        <taxon>Entelegynae</taxon>
        <taxon>Araneoidea</taxon>
        <taxon>Araneidae</taxon>
        <taxon>Araneus</taxon>
    </lineage>
</organism>
<reference evidence="2 3" key="1">
    <citation type="journal article" date="2019" name="Sci. Rep.">
        <title>Orb-weaving spider Araneus ventricosus genome elucidates the spidroin gene catalogue.</title>
        <authorList>
            <person name="Kono N."/>
            <person name="Nakamura H."/>
            <person name="Ohtoshi R."/>
            <person name="Moran D.A.P."/>
            <person name="Shinohara A."/>
            <person name="Yoshida Y."/>
            <person name="Fujiwara M."/>
            <person name="Mori M."/>
            <person name="Tomita M."/>
            <person name="Arakawa K."/>
        </authorList>
    </citation>
    <scope>NUCLEOTIDE SEQUENCE [LARGE SCALE GENOMIC DNA]</scope>
</reference>
<evidence type="ECO:0000313" key="2">
    <source>
        <dbReference type="EMBL" id="GBL73334.1"/>
    </source>
</evidence>
<accession>A0A4Y2A2X2</accession>
<proteinExistence type="predicted"/>
<keyword evidence="3" id="KW-1185">Reference proteome</keyword>
<gene>
    <name evidence="2" type="ORF">AVEN_159365_1</name>
</gene>
<dbReference type="AlphaFoldDB" id="A0A4Y2A2X2"/>
<protein>
    <submittedName>
        <fullName evidence="2">Uncharacterized protein</fullName>
    </submittedName>
</protein>
<feature type="region of interest" description="Disordered" evidence="1">
    <location>
        <begin position="94"/>
        <end position="136"/>
    </location>
</feature>
<dbReference type="Proteomes" id="UP000499080">
    <property type="component" value="Unassembled WGS sequence"/>
</dbReference>
<sequence length="136" mass="15236">MTDIGRRESVLIPLLPIIPKNLPSQFKSVIAEARDYKECSQFDEPRFRNIADFSVFVAQVRINSGLGNRTLGEFRTDHTAFYALRSLKTTLETPKSVLHRSPRSQLNIPFLSPTSRGGVPPSFHSTGKSSSWSTND</sequence>
<name>A0A4Y2A2X2_ARAVE</name>
<feature type="compositionally biased region" description="Polar residues" evidence="1">
    <location>
        <begin position="123"/>
        <end position="136"/>
    </location>
</feature>
<feature type="compositionally biased region" description="Polar residues" evidence="1">
    <location>
        <begin position="103"/>
        <end position="115"/>
    </location>
</feature>
<evidence type="ECO:0000313" key="3">
    <source>
        <dbReference type="Proteomes" id="UP000499080"/>
    </source>
</evidence>
<comment type="caution">
    <text evidence="2">The sequence shown here is derived from an EMBL/GenBank/DDBJ whole genome shotgun (WGS) entry which is preliminary data.</text>
</comment>
<evidence type="ECO:0000256" key="1">
    <source>
        <dbReference type="SAM" id="MobiDB-lite"/>
    </source>
</evidence>
<dbReference type="EMBL" id="BGPR01000003">
    <property type="protein sequence ID" value="GBL73334.1"/>
    <property type="molecule type" value="Genomic_DNA"/>
</dbReference>